<name>A0ABP7Q7I0_9GAMM</name>
<organism evidence="1 2">
    <name type="scientific">Allohahella marinimesophila</name>
    <dbReference type="NCBI Taxonomy" id="1054972"/>
    <lineage>
        <taxon>Bacteria</taxon>
        <taxon>Pseudomonadati</taxon>
        <taxon>Pseudomonadota</taxon>
        <taxon>Gammaproteobacteria</taxon>
        <taxon>Oceanospirillales</taxon>
        <taxon>Hahellaceae</taxon>
        <taxon>Allohahella</taxon>
    </lineage>
</organism>
<accession>A0ABP7Q7I0</accession>
<dbReference type="RefSeq" id="WP_344809409.1">
    <property type="nucleotide sequence ID" value="NZ_BAABBO010000021.1"/>
</dbReference>
<evidence type="ECO:0000313" key="2">
    <source>
        <dbReference type="Proteomes" id="UP001501337"/>
    </source>
</evidence>
<gene>
    <name evidence="1" type="ORF">GCM10022278_38210</name>
</gene>
<reference evidence="2" key="1">
    <citation type="journal article" date="2019" name="Int. J. Syst. Evol. Microbiol.">
        <title>The Global Catalogue of Microorganisms (GCM) 10K type strain sequencing project: providing services to taxonomists for standard genome sequencing and annotation.</title>
        <authorList>
            <consortium name="The Broad Institute Genomics Platform"/>
            <consortium name="The Broad Institute Genome Sequencing Center for Infectious Disease"/>
            <person name="Wu L."/>
            <person name="Ma J."/>
        </authorList>
    </citation>
    <scope>NUCLEOTIDE SEQUENCE [LARGE SCALE GENOMIC DNA]</scope>
    <source>
        <strain evidence="2">JCM 17555</strain>
    </source>
</reference>
<dbReference type="EMBL" id="BAABBO010000021">
    <property type="protein sequence ID" value="GAA3977817.1"/>
    <property type="molecule type" value="Genomic_DNA"/>
</dbReference>
<comment type="caution">
    <text evidence="1">The sequence shown here is derived from an EMBL/GenBank/DDBJ whole genome shotgun (WGS) entry which is preliminary data.</text>
</comment>
<proteinExistence type="predicted"/>
<keyword evidence="2" id="KW-1185">Reference proteome</keyword>
<sequence length="70" mass="7475">MENFVEAARIAGVSALIDSVFFDSKNCVCVVNVASHVTEASIAGGLLKRAAHSTLGQYSIFGDFEHGERM</sequence>
<protein>
    <submittedName>
        <fullName evidence="1">Uncharacterized protein</fullName>
    </submittedName>
</protein>
<evidence type="ECO:0000313" key="1">
    <source>
        <dbReference type="EMBL" id="GAA3977817.1"/>
    </source>
</evidence>
<dbReference type="Proteomes" id="UP001501337">
    <property type="component" value="Unassembled WGS sequence"/>
</dbReference>